<protein>
    <submittedName>
        <fullName evidence="8">YihY/virulence factor BrkB family protein</fullName>
    </submittedName>
</protein>
<evidence type="ECO:0000256" key="6">
    <source>
        <dbReference type="SAM" id="MobiDB-lite"/>
    </source>
</evidence>
<evidence type="ECO:0000256" key="2">
    <source>
        <dbReference type="ARBA" id="ARBA00022475"/>
    </source>
</evidence>
<dbReference type="PANTHER" id="PTHR30213">
    <property type="entry name" value="INNER MEMBRANE PROTEIN YHJD"/>
    <property type="match status" value="1"/>
</dbReference>
<keyword evidence="9" id="KW-1185">Reference proteome</keyword>
<dbReference type="EMBL" id="JBHLUB010000022">
    <property type="protein sequence ID" value="MFC0581654.1"/>
    <property type="molecule type" value="Genomic_DNA"/>
</dbReference>
<comment type="subcellular location">
    <subcellularLocation>
        <location evidence="1">Cell membrane</location>
        <topology evidence="1">Multi-pass membrane protein</topology>
    </subcellularLocation>
</comment>
<dbReference type="PANTHER" id="PTHR30213:SF1">
    <property type="entry name" value="INNER MEMBRANE PROTEIN YHJD"/>
    <property type="match status" value="1"/>
</dbReference>
<feature type="region of interest" description="Disordered" evidence="6">
    <location>
        <begin position="1"/>
        <end position="26"/>
    </location>
</feature>
<feature type="transmembrane region" description="Helical" evidence="7">
    <location>
        <begin position="253"/>
        <end position="272"/>
    </location>
</feature>
<evidence type="ECO:0000256" key="1">
    <source>
        <dbReference type="ARBA" id="ARBA00004651"/>
    </source>
</evidence>
<feature type="transmembrane region" description="Helical" evidence="7">
    <location>
        <begin position="315"/>
        <end position="342"/>
    </location>
</feature>
<evidence type="ECO:0000313" key="8">
    <source>
        <dbReference type="EMBL" id="MFC0581654.1"/>
    </source>
</evidence>
<proteinExistence type="predicted"/>
<accession>A0ABV6P942</accession>
<feature type="transmembrane region" description="Helical" evidence="7">
    <location>
        <begin position="211"/>
        <end position="233"/>
    </location>
</feature>
<evidence type="ECO:0000256" key="7">
    <source>
        <dbReference type="SAM" id="Phobius"/>
    </source>
</evidence>
<feature type="transmembrane region" description="Helical" evidence="7">
    <location>
        <begin position="162"/>
        <end position="181"/>
    </location>
</feature>
<organism evidence="8 9">
    <name type="scientific">Micrococcoides hystricis</name>
    <dbReference type="NCBI Taxonomy" id="1572761"/>
    <lineage>
        <taxon>Bacteria</taxon>
        <taxon>Bacillati</taxon>
        <taxon>Actinomycetota</taxon>
        <taxon>Actinomycetes</taxon>
        <taxon>Micrococcales</taxon>
        <taxon>Micrococcaceae</taxon>
        <taxon>Micrococcoides</taxon>
    </lineage>
</organism>
<evidence type="ECO:0000313" key="9">
    <source>
        <dbReference type="Proteomes" id="UP001589862"/>
    </source>
</evidence>
<dbReference type="Proteomes" id="UP001589862">
    <property type="component" value="Unassembled WGS sequence"/>
</dbReference>
<feature type="transmembrane region" description="Helical" evidence="7">
    <location>
        <begin position="284"/>
        <end position="303"/>
    </location>
</feature>
<reference evidence="8 9" key="1">
    <citation type="submission" date="2024-09" db="EMBL/GenBank/DDBJ databases">
        <authorList>
            <person name="Sun Q."/>
            <person name="Mori K."/>
        </authorList>
    </citation>
    <scope>NUCLEOTIDE SEQUENCE [LARGE SCALE GENOMIC DNA]</scope>
    <source>
        <strain evidence="8 9">NCAIM B.02604</strain>
    </source>
</reference>
<name>A0ABV6P942_9MICC</name>
<dbReference type="InterPro" id="IPR017039">
    <property type="entry name" value="Virul_fac_BrkB"/>
</dbReference>
<sequence>MARPKKRWLNRPPLTPDPVPQAAEDLDERIHPLDLGDLKLDEVEKRAAYGRAKRKEEGAGKKLGTFFAFFMAKLNTSYPMRAFNLYSRRNGPLMAAGSAYIMFFSIAALLVASFSILGLVVAGNTELQNRIVELASRTIPGLIDTGDGGLAKPEQLFRSTGWGLTLIISVATSLFTALNWINGLRSGIRTIFGVPPQLDNIVVTKGRDLGILLLLGVGLVVTSIIGGASGVALEWVLSLLGLEGSDVARMLTRITTILVMLVLDMLVAWILYRLASGVEFAKKPMLLAIFVAGLGATILRLFSSLLLGGVTNNPVLAPFAVILGLFVWFYFLSQVYFFAAALGTVGTRDREKAEETIDGAARTVQHNIARGRNTATKV</sequence>
<evidence type="ECO:0000256" key="3">
    <source>
        <dbReference type="ARBA" id="ARBA00022692"/>
    </source>
</evidence>
<dbReference type="Pfam" id="PF03631">
    <property type="entry name" value="Virul_fac_BrkB"/>
    <property type="match status" value="1"/>
</dbReference>
<feature type="transmembrane region" description="Helical" evidence="7">
    <location>
        <begin position="99"/>
        <end position="122"/>
    </location>
</feature>
<keyword evidence="4 7" id="KW-1133">Transmembrane helix</keyword>
<gene>
    <name evidence="8" type="ORF">ACFFFR_04555</name>
</gene>
<comment type="caution">
    <text evidence="8">The sequence shown here is derived from an EMBL/GenBank/DDBJ whole genome shotgun (WGS) entry which is preliminary data.</text>
</comment>
<keyword evidence="2" id="KW-1003">Cell membrane</keyword>
<keyword evidence="3 7" id="KW-0812">Transmembrane</keyword>
<evidence type="ECO:0000256" key="5">
    <source>
        <dbReference type="ARBA" id="ARBA00023136"/>
    </source>
</evidence>
<keyword evidence="5 7" id="KW-0472">Membrane</keyword>
<dbReference type="RefSeq" id="WP_377458343.1">
    <property type="nucleotide sequence ID" value="NZ_JBHLUB010000022.1"/>
</dbReference>
<evidence type="ECO:0000256" key="4">
    <source>
        <dbReference type="ARBA" id="ARBA00022989"/>
    </source>
</evidence>